<sequence>MLSLAEWIVLTVVDEGPTHGFAIAALTAEDGAVGRAWHVPRPIVYRSLDRLGALDLVRVQSSEAGHRGPRRSILTSTPAGAQAVGEWLERPVGHVRDMRSELLVKLALRLRRDLPAAPLVTAQRETVTRVRTAIERQRDAETGFGRILLTWRYENAAAAERFLAAVSEDPVSEDPNQSQGEGDGDGDGDGQSHDQGEDRISEEP</sequence>
<name>A0ABV9VQI4_9ACTN</name>
<evidence type="ECO:0000256" key="1">
    <source>
        <dbReference type="SAM" id="MobiDB-lite"/>
    </source>
</evidence>
<protein>
    <submittedName>
        <fullName evidence="2">PadR family transcriptional regulator</fullName>
    </submittedName>
</protein>
<evidence type="ECO:0000313" key="2">
    <source>
        <dbReference type="EMBL" id="MFC4997197.1"/>
    </source>
</evidence>
<dbReference type="RefSeq" id="WP_380113427.1">
    <property type="nucleotide sequence ID" value="NZ_JBHSIU010000008.1"/>
</dbReference>
<dbReference type="InterPro" id="IPR036390">
    <property type="entry name" value="WH_DNA-bd_sf"/>
</dbReference>
<organism evidence="2 3">
    <name type="scientific">Dactylosporangium cerinum</name>
    <dbReference type="NCBI Taxonomy" id="1434730"/>
    <lineage>
        <taxon>Bacteria</taxon>
        <taxon>Bacillati</taxon>
        <taxon>Actinomycetota</taxon>
        <taxon>Actinomycetes</taxon>
        <taxon>Micromonosporales</taxon>
        <taxon>Micromonosporaceae</taxon>
        <taxon>Dactylosporangium</taxon>
    </lineage>
</organism>
<dbReference type="Proteomes" id="UP001595912">
    <property type="component" value="Unassembled WGS sequence"/>
</dbReference>
<feature type="region of interest" description="Disordered" evidence="1">
    <location>
        <begin position="164"/>
        <end position="204"/>
    </location>
</feature>
<dbReference type="Gene3D" id="1.10.10.10">
    <property type="entry name" value="Winged helix-like DNA-binding domain superfamily/Winged helix DNA-binding domain"/>
    <property type="match status" value="1"/>
</dbReference>
<keyword evidence="3" id="KW-1185">Reference proteome</keyword>
<reference evidence="3" key="1">
    <citation type="journal article" date="2019" name="Int. J. Syst. Evol. Microbiol.">
        <title>The Global Catalogue of Microorganisms (GCM) 10K type strain sequencing project: providing services to taxonomists for standard genome sequencing and annotation.</title>
        <authorList>
            <consortium name="The Broad Institute Genomics Platform"/>
            <consortium name="The Broad Institute Genome Sequencing Center for Infectious Disease"/>
            <person name="Wu L."/>
            <person name="Ma J."/>
        </authorList>
    </citation>
    <scope>NUCLEOTIDE SEQUENCE [LARGE SCALE GENOMIC DNA]</scope>
    <source>
        <strain evidence="3">CGMCC 4.7152</strain>
    </source>
</reference>
<dbReference type="SUPFAM" id="SSF46785">
    <property type="entry name" value="Winged helix' DNA-binding domain"/>
    <property type="match status" value="1"/>
</dbReference>
<feature type="compositionally biased region" description="Basic and acidic residues" evidence="1">
    <location>
        <begin position="190"/>
        <end position="204"/>
    </location>
</feature>
<gene>
    <name evidence="2" type="ORF">ACFPIJ_05090</name>
</gene>
<evidence type="ECO:0000313" key="3">
    <source>
        <dbReference type="Proteomes" id="UP001595912"/>
    </source>
</evidence>
<comment type="caution">
    <text evidence="2">The sequence shown here is derived from an EMBL/GenBank/DDBJ whole genome shotgun (WGS) entry which is preliminary data.</text>
</comment>
<dbReference type="EMBL" id="JBHSIU010000008">
    <property type="protein sequence ID" value="MFC4997197.1"/>
    <property type="molecule type" value="Genomic_DNA"/>
</dbReference>
<proteinExistence type="predicted"/>
<accession>A0ABV9VQI4</accession>
<dbReference type="InterPro" id="IPR036388">
    <property type="entry name" value="WH-like_DNA-bd_sf"/>
</dbReference>